<reference evidence="14" key="2">
    <citation type="submission" date="2009-11" db="EMBL/GenBank/DDBJ databases">
        <title>The Genome Sequence of Allomyces macrogynus strain ATCC 38327.</title>
        <authorList>
            <consortium name="The Broad Institute Genome Sequencing Platform"/>
            <person name="Russ C."/>
            <person name="Cuomo C."/>
            <person name="Shea T."/>
            <person name="Young S.K."/>
            <person name="Zeng Q."/>
            <person name="Koehrsen M."/>
            <person name="Haas B."/>
            <person name="Borodovsky M."/>
            <person name="Guigo R."/>
            <person name="Alvarado L."/>
            <person name="Berlin A."/>
            <person name="Borenstein D."/>
            <person name="Chen Z."/>
            <person name="Engels R."/>
            <person name="Freedman E."/>
            <person name="Gellesch M."/>
            <person name="Goldberg J."/>
            <person name="Griggs A."/>
            <person name="Gujja S."/>
            <person name="Heiman D."/>
            <person name="Hepburn T."/>
            <person name="Howarth C."/>
            <person name="Jen D."/>
            <person name="Larson L."/>
            <person name="Lewis B."/>
            <person name="Mehta T."/>
            <person name="Park D."/>
            <person name="Pearson M."/>
            <person name="Roberts A."/>
            <person name="Saif S."/>
            <person name="Shenoy N."/>
            <person name="Sisk P."/>
            <person name="Stolte C."/>
            <person name="Sykes S."/>
            <person name="Walk T."/>
            <person name="White J."/>
            <person name="Yandava C."/>
            <person name="Burger G."/>
            <person name="Gray M.W."/>
            <person name="Holland P.W.H."/>
            <person name="King N."/>
            <person name="Lang F.B.F."/>
            <person name="Roger A.J."/>
            <person name="Ruiz-Trillo I."/>
            <person name="Lander E."/>
            <person name="Nusbaum C."/>
        </authorList>
    </citation>
    <scope>NUCLEOTIDE SEQUENCE [LARGE SCALE GENOMIC DNA]</scope>
    <source>
        <strain evidence="14">ATCC 38327</strain>
    </source>
</reference>
<dbReference type="InterPro" id="IPR010625">
    <property type="entry name" value="CHCH"/>
</dbReference>
<sequence>MPFGFGATTTHVEDDKDTVIFVEPTPQPDASQSASAGAVNDKGEINWDCPCLGGMAYGPCGPEFREAFSCFVHSEAEPKGVDCVEKFHAMQDCFKLHPDVYAEELKDESDEPVLDEVPKEDHAAPIAAEVSEDEERTSADPAAPVANAE</sequence>
<dbReference type="VEuPathDB" id="FungiDB:AMAG_14272"/>
<evidence type="ECO:0000256" key="6">
    <source>
        <dbReference type="ARBA" id="ARBA00023010"/>
    </source>
</evidence>
<evidence type="ECO:0000256" key="4">
    <source>
        <dbReference type="ARBA" id="ARBA00022927"/>
    </source>
</evidence>
<evidence type="ECO:0000256" key="9">
    <source>
        <dbReference type="ARBA" id="ARBA00023284"/>
    </source>
</evidence>
<evidence type="ECO:0000256" key="2">
    <source>
        <dbReference type="ARBA" id="ARBA00013714"/>
    </source>
</evidence>
<dbReference type="PANTHER" id="PTHR21622">
    <property type="entry name" value="COILED-COIL-HELIX-COILED-COIL-HELIX DOMAIN CONTAINING 4"/>
    <property type="match status" value="1"/>
</dbReference>
<comment type="subcellular location">
    <subcellularLocation>
        <location evidence="1">Mitochondrion inner membrane</location>
        <topology evidence="1">Single-pass type II membrane protein</topology>
        <orientation evidence="1">Intermembrane side</orientation>
    </subcellularLocation>
</comment>
<dbReference type="PANTHER" id="PTHR21622:SF0">
    <property type="entry name" value="COILED-COIL-HELIX-COILED-COIL-HELIX DOMAIN CONTAINING 4"/>
    <property type="match status" value="1"/>
</dbReference>
<keyword evidence="8" id="KW-1015">Disulfide bond</keyword>
<evidence type="ECO:0000313" key="14">
    <source>
        <dbReference type="Proteomes" id="UP000054350"/>
    </source>
</evidence>
<feature type="region of interest" description="Disordered" evidence="11">
    <location>
        <begin position="105"/>
        <end position="149"/>
    </location>
</feature>
<evidence type="ECO:0000256" key="11">
    <source>
        <dbReference type="SAM" id="MobiDB-lite"/>
    </source>
</evidence>
<keyword evidence="3" id="KW-0813">Transport</keyword>
<proteinExistence type="predicted"/>
<accession>A0A0L0T4Q9</accession>
<dbReference type="GO" id="GO:0005758">
    <property type="term" value="C:mitochondrial intermembrane space"/>
    <property type="evidence" value="ECO:0007669"/>
    <property type="project" value="TreeGrafter"/>
</dbReference>
<dbReference type="AlphaFoldDB" id="A0A0L0T4Q9"/>
<dbReference type="Gene3D" id="1.10.287.2900">
    <property type="match status" value="1"/>
</dbReference>
<dbReference type="InterPro" id="IPR039289">
    <property type="entry name" value="CHCHD4"/>
</dbReference>
<evidence type="ECO:0000256" key="1">
    <source>
        <dbReference type="ARBA" id="ARBA00004164"/>
    </source>
</evidence>
<dbReference type="GO" id="GO:0045041">
    <property type="term" value="P:protein import into mitochondrial intermembrane space"/>
    <property type="evidence" value="ECO:0007669"/>
    <property type="project" value="InterPro"/>
</dbReference>
<evidence type="ECO:0000256" key="8">
    <source>
        <dbReference type="ARBA" id="ARBA00023157"/>
    </source>
</evidence>
<evidence type="ECO:0000259" key="12">
    <source>
        <dbReference type="Pfam" id="PF06747"/>
    </source>
</evidence>
<keyword evidence="4" id="KW-0653">Protein transport</keyword>
<evidence type="ECO:0000256" key="10">
    <source>
        <dbReference type="ARBA" id="ARBA00033150"/>
    </source>
</evidence>
<gene>
    <name evidence="13" type="ORF">AMAG_14272</name>
</gene>
<evidence type="ECO:0000313" key="13">
    <source>
        <dbReference type="EMBL" id="KNE69727.1"/>
    </source>
</evidence>
<keyword evidence="14" id="KW-1185">Reference proteome</keyword>
<evidence type="ECO:0000256" key="3">
    <source>
        <dbReference type="ARBA" id="ARBA00022448"/>
    </source>
</evidence>
<organism evidence="13 14">
    <name type="scientific">Allomyces macrogynus (strain ATCC 38327)</name>
    <name type="common">Allomyces javanicus var. macrogynus</name>
    <dbReference type="NCBI Taxonomy" id="578462"/>
    <lineage>
        <taxon>Eukaryota</taxon>
        <taxon>Fungi</taxon>
        <taxon>Fungi incertae sedis</taxon>
        <taxon>Blastocladiomycota</taxon>
        <taxon>Blastocladiomycetes</taxon>
        <taxon>Blastocladiales</taxon>
        <taxon>Blastocladiaceae</taxon>
        <taxon>Allomyces</taxon>
    </lineage>
</organism>
<dbReference type="GO" id="GO:0015035">
    <property type="term" value="F:protein-disulfide reductase activity"/>
    <property type="evidence" value="ECO:0007669"/>
    <property type="project" value="InterPro"/>
</dbReference>
<dbReference type="OMA" id="ISFACFV"/>
<dbReference type="Proteomes" id="UP000054350">
    <property type="component" value="Unassembled WGS sequence"/>
</dbReference>
<dbReference type="EMBL" id="GG745362">
    <property type="protein sequence ID" value="KNE69727.1"/>
    <property type="molecule type" value="Genomic_DNA"/>
</dbReference>
<keyword evidence="7" id="KW-0496">Mitochondrion</keyword>
<dbReference type="eggNOG" id="KOG4149">
    <property type="taxonomic scope" value="Eukaryota"/>
</dbReference>
<dbReference type="Pfam" id="PF06747">
    <property type="entry name" value="CHCH"/>
    <property type="match status" value="1"/>
</dbReference>
<dbReference type="GO" id="GO:0005743">
    <property type="term" value="C:mitochondrial inner membrane"/>
    <property type="evidence" value="ECO:0007669"/>
    <property type="project" value="UniProtKB-SubCell"/>
</dbReference>
<keyword evidence="5" id="KW-0560">Oxidoreductase</keyword>
<evidence type="ECO:0000256" key="5">
    <source>
        <dbReference type="ARBA" id="ARBA00023002"/>
    </source>
</evidence>
<protein>
    <recommendedName>
        <fullName evidence="2">Mitochondrial intermembrane space import and assembly protein 40</fullName>
    </recommendedName>
    <alternativeName>
        <fullName evidence="10">Mitochondrial import inner membrane translocase TIM40</fullName>
    </alternativeName>
</protein>
<dbReference type="STRING" id="578462.A0A0L0T4Q9"/>
<feature type="compositionally biased region" description="Acidic residues" evidence="11">
    <location>
        <begin position="105"/>
        <end position="114"/>
    </location>
</feature>
<reference evidence="13 14" key="1">
    <citation type="submission" date="2009-11" db="EMBL/GenBank/DDBJ databases">
        <title>Annotation of Allomyces macrogynus ATCC 38327.</title>
        <authorList>
            <consortium name="The Broad Institute Genome Sequencing Platform"/>
            <person name="Russ C."/>
            <person name="Cuomo C."/>
            <person name="Burger G."/>
            <person name="Gray M.W."/>
            <person name="Holland P.W.H."/>
            <person name="King N."/>
            <person name="Lang F.B.F."/>
            <person name="Roger A.J."/>
            <person name="Ruiz-Trillo I."/>
            <person name="Young S.K."/>
            <person name="Zeng Q."/>
            <person name="Gargeya S."/>
            <person name="Fitzgerald M."/>
            <person name="Haas B."/>
            <person name="Abouelleil A."/>
            <person name="Alvarado L."/>
            <person name="Arachchi H.M."/>
            <person name="Berlin A."/>
            <person name="Chapman S.B."/>
            <person name="Gearin G."/>
            <person name="Goldberg J."/>
            <person name="Griggs A."/>
            <person name="Gujja S."/>
            <person name="Hansen M."/>
            <person name="Heiman D."/>
            <person name="Howarth C."/>
            <person name="Larimer J."/>
            <person name="Lui A."/>
            <person name="MacDonald P.J.P."/>
            <person name="McCowen C."/>
            <person name="Montmayeur A."/>
            <person name="Murphy C."/>
            <person name="Neiman D."/>
            <person name="Pearson M."/>
            <person name="Priest M."/>
            <person name="Roberts A."/>
            <person name="Saif S."/>
            <person name="Shea T."/>
            <person name="Sisk P."/>
            <person name="Stolte C."/>
            <person name="Sykes S."/>
            <person name="Wortman J."/>
            <person name="Nusbaum C."/>
            <person name="Birren B."/>
        </authorList>
    </citation>
    <scope>NUCLEOTIDE SEQUENCE [LARGE SCALE GENOMIC DNA]</scope>
    <source>
        <strain evidence="13 14">ATCC 38327</strain>
    </source>
</reference>
<feature type="domain" description="CHCH" evidence="12">
    <location>
        <begin position="60"/>
        <end position="95"/>
    </location>
</feature>
<keyword evidence="6" id="KW-0811">Translocation</keyword>
<name>A0A0L0T4Q9_ALLM3</name>
<dbReference type="OrthoDB" id="7481291at2759"/>
<evidence type="ECO:0000256" key="7">
    <source>
        <dbReference type="ARBA" id="ARBA00023128"/>
    </source>
</evidence>
<dbReference type="PROSITE" id="PS51808">
    <property type="entry name" value="CHCH"/>
    <property type="match status" value="1"/>
</dbReference>
<keyword evidence="9" id="KW-0676">Redox-active center</keyword>